<dbReference type="Proteomes" id="UP000236333">
    <property type="component" value="Unassembled WGS sequence"/>
</dbReference>
<evidence type="ECO:0000313" key="3">
    <source>
        <dbReference type="Proteomes" id="UP000236333"/>
    </source>
</evidence>
<feature type="region of interest" description="Disordered" evidence="1">
    <location>
        <begin position="212"/>
        <end position="303"/>
    </location>
</feature>
<evidence type="ECO:0000313" key="2">
    <source>
        <dbReference type="EMBL" id="PNH09352.1"/>
    </source>
</evidence>
<feature type="region of interest" description="Disordered" evidence="1">
    <location>
        <begin position="16"/>
        <end position="80"/>
    </location>
</feature>
<comment type="caution">
    <text evidence="2">The sequence shown here is derived from an EMBL/GenBank/DDBJ whole genome shotgun (WGS) entry which is preliminary data.</text>
</comment>
<gene>
    <name evidence="2" type="ORF">TSOC_004041</name>
</gene>
<proteinExistence type="predicted"/>
<dbReference type="PANTHER" id="PTHR12741">
    <property type="entry name" value="LYST-INTERACTING PROTEIN LIP5 DOPAMINE RESPONSIVE PROTEIN DRG-1"/>
    <property type="match status" value="1"/>
</dbReference>
<feature type="compositionally biased region" description="Low complexity" evidence="1">
    <location>
        <begin position="337"/>
        <end position="377"/>
    </location>
</feature>
<feature type="region of interest" description="Disordered" evidence="1">
    <location>
        <begin position="589"/>
        <end position="654"/>
    </location>
</feature>
<name>A0A2J8AA06_9CHLO</name>
<dbReference type="GO" id="GO:0046527">
    <property type="term" value="F:glucosyltransferase activity"/>
    <property type="evidence" value="ECO:0007669"/>
    <property type="project" value="TreeGrafter"/>
</dbReference>
<dbReference type="EMBL" id="PGGS01000094">
    <property type="protein sequence ID" value="PNH09352.1"/>
    <property type="molecule type" value="Genomic_DNA"/>
</dbReference>
<feature type="region of interest" description="Disordered" evidence="1">
    <location>
        <begin position="449"/>
        <end position="481"/>
    </location>
</feature>
<accession>A0A2J8AA06</accession>
<dbReference type="GO" id="GO:0005886">
    <property type="term" value="C:plasma membrane"/>
    <property type="evidence" value="ECO:0007669"/>
    <property type="project" value="TreeGrafter"/>
</dbReference>
<feature type="compositionally biased region" description="Low complexity" evidence="1">
    <location>
        <begin position="212"/>
        <end position="240"/>
    </location>
</feature>
<sequence>MSCPGLLLSASPEAGAELHTPLPAPAPGGYGTRHAHPTQPIIRPDSYGRSAARIDQEGASEADGGGGVGGDGGGSCAEELAPRSSWGLPIMSDASRRSLRATPAPRPLSVGGGIAGAMRVLVPSASEGGGSAHHGPHPGIAGATRVLVPSASEGGGSAHRGPHAALAADVPTAVMTHAGCSSYRQINAPGPHLSGSVGVSGGGTAAHAFATAAGSSSSSRSSGRSSGGSSSSSHACTHASPTHPHVPASSHVSDLPPPPPQPRVQLHASRVLPPIVSSQGQRLDAEAQRGTASGTAGRPDATREAGSAGLLAGQSVGAQGAGTAAAAIRPLPLPPAMASAGPTAPASKAAPNASAAAATAEPSTSSNSGAAAGARPAGAPPPATGAMAVQHQTHPTPTPSTGAAAARLPPAAPAPATSSSSSWGGSGLDAPSPDYHAAAWYSDASGPRLPDGAGCHPDQGRGLGAAGGASPPPQPVACGADGALGRGAAGGSDCAATIHPDTESYDAPYDTPYVAQYPQMLAAAGGRLPLLFGGESEALLQEVVWRVARAFGFQAFNLNPDTQSHARPQWTPATAFLATDHLTRILAHSMLPRMRPPPRARARPLYHHRGPNIVSDDGDASDPGRSADGGEAAWEGGGRGGGPRPDADPEPAAAAAARPRFAMAVYELHNAIFNGYERQWCRHVRLQPRPRGLQRTLEAARWADSAPQHGVLCELALYFLLYSEAANLRHTPELLWFLFWAAAHSPAMERLWRGGMPQLPSLLGPGAAAGGVLGRRRALRNQLQSGCGNILALAVELRKRPALTAGNLLAPGSPAARIEHEPVTCSRR</sequence>
<keyword evidence="3" id="KW-1185">Reference proteome</keyword>
<organism evidence="2 3">
    <name type="scientific">Tetrabaena socialis</name>
    <dbReference type="NCBI Taxonomy" id="47790"/>
    <lineage>
        <taxon>Eukaryota</taxon>
        <taxon>Viridiplantae</taxon>
        <taxon>Chlorophyta</taxon>
        <taxon>core chlorophytes</taxon>
        <taxon>Chlorophyceae</taxon>
        <taxon>CS clade</taxon>
        <taxon>Chlamydomonadales</taxon>
        <taxon>Tetrabaenaceae</taxon>
        <taxon>Tetrabaena</taxon>
    </lineage>
</organism>
<feature type="compositionally biased region" description="Basic residues" evidence="1">
    <location>
        <begin position="596"/>
        <end position="610"/>
    </location>
</feature>
<dbReference type="OrthoDB" id="1880850at2759"/>
<feature type="compositionally biased region" description="Gly residues" evidence="1">
    <location>
        <begin position="63"/>
        <end position="75"/>
    </location>
</feature>
<dbReference type="PANTHER" id="PTHR12741:SF48">
    <property type="entry name" value="1,3-BETA-GLUCAN SYNTHASE COMPONENT FKS1-RELATED"/>
    <property type="match status" value="1"/>
</dbReference>
<evidence type="ECO:0000256" key="1">
    <source>
        <dbReference type="SAM" id="MobiDB-lite"/>
    </source>
</evidence>
<protein>
    <submittedName>
        <fullName evidence="2">Uncharacterized protein</fullName>
    </submittedName>
</protein>
<feature type="compositionally biased region" description="Low complexity" evidence="1">
    <location>
        <begin position="384"/>
        <end position="423"/>
    </location>
</feature>
<feature type="region of interest" description="Disordered" evidence="1">
    <location>
        <begin position="337"/>
        <end position="428"/>
    </location>
</feature>
<reference evidence="2 3" key="1">
    <citation type="journal article" date="2017" name="Mol. Biol. Evol.">
        <title>The 4-celled Tetrabaena socialis nuclear genome reveals the essential components for genetic control of cell number at the origin of multicellularity in the volvocine lineage.</title>
        <authorList>
            <person name="Featherston J."/>
            <person name="Arakaki Y."/>
            <person name="Hanschen E.R."/>
            <person name="Ferris P.J."/>
            <person name="Michod R.E."/>
            <person name="Olson B.J.S.C."/>
            <person name="Nozaki H."/>
            <person name="Durand P.M."/>
        </authorList>
    </citation>
    <scope>NUCLEOTIDE SEQUENCE [LARGE SCALE GENOMIC DNA]</scope>
    <source>
        <strain evidence="2 3">NIES-571</strain>
    </source>
</reference>
<dbReference type="AlphaFoldDB" id="A0A2J8AA06"/>